<keyword evidence="2" id="KW-0274">FAD</keyword>
<evidence type="ECO:0000259" key="4">
    <source>
        <dbReference type="Pfam" id="PF01494"/>
    </source>
</evidence>
<dbReference type="InterPro" id="IPR036188">
    <property type="entry name" value="FAD/NAD-bd_sf"/>
</dbReference>
<evidence type="ECO:0000313" key="5">
    <source>
        <dbReference type="EMBL" id="KAH6697417.1"/>
    </source>
</evidence>
<dbReference type="PANTHER" id="PTHR43004:SF21">
    <property type="entry name" value="FAD-BINDING DOMAIN-CONTAINING PROTEIN-RELATED"/>
    <property type="match status" value="1"/>
</dbReference>
<evidence type="ECO:0000256" key="2">
    <source>
        <dbReference type="ARBA" id="ARBA00022827"/>
    </source>
</evidence>
<dbReference type="PANTHER" id="PTHR43004">
    <property type="entry name" value="TRK SYSTEM POTASSIUM UPTAKE PROTEIN"/>
    <property type="match status" value="1"/>
</dbReference>
<sequence length="577" mass="62846">MATSTTHPAPSAKSTTTLPDDAVLIIGAGPVGLMTASVLAYYGVGSVVLERNNQPTKYPKMDLTNARSMELLRKIGLAAGLRKLGVPSEIPYTVLMTTGLSQNAPFTRWNHPSVDEYQDAIRSKNDGTQPLEPYQRVSQQLFESWLRDLSKKNPLIDLRYEHKLESFEETTDGVKAQVTSPDAGSMEFQAKFAVACDGASSRSRSNLNIPLDGGPMPFKFLLIHFKSRDLRRLHKQGWFWHLFSFDQGAFGGAVISQDEKDTFTVHFGIPPGTGEATIGSEEAVYRVLGGLHGPFQIQIDEILLRSTYQPSTATAKSFAGSHLRAFLAGDSAHQNIPTGGYGMNTGIGDAFDIGWKLAAVVNGYGGQGLLRSYEQERLPIATQNVKRAAEHMGAHMAAVGLLGSDASEINKDSGSGQKLRAALEHHYQVNNGENTDLGVEMGYRYVSGVCVPDDHEPEPQWDPHTYLPTTWPGSRAPHVFLNDGLSIFDRLGRDYTLVEFFAPGGLDTKAGLLSKAAEELGVPLAYVPLTGEENAAKIWEKRLVLVRPDGHVAWRGDSVENGEEASRIINTVVGRLG</sequence>
<dbReference type="GO" id="GO:0071949">
    <property type="term" value="F:FAD binding"/>
    <property type="evidence" value="ECO:0007669"/>
    <property type="project" value="InterPro"/>
</dbReference>
<gene>
    <name evidence="5" type="ORF">F5X68DRAFT_226792</name>
</gene>
<dbReference type="OrthoDB" id="2690153at2759"/>
<evidence type="ECO:0000256" key="1">
    <source>
        <dbReference type="ARBA" id="ARBA00022630"/>
    </source>
</evidence>
<dbReference type="AlphaFoldDB" id="A0A9P8VNE7"/>
<organism evidence="5 6">
    <name type="scientific">Plectosphaerella plurivora</name>
    <dbReference type="NCBI Taxonomy" id="936078"/>
    <lineage>
        <taxon>Eukaryota</taxon>
        <taxon>Fungi</taxon>
        <taxon>Dikarya</taxon>
        <taxon>Ascomycota</taxon>
        <taxon>Pezizomycotina</taxon>
        <taxon>Sordariomycetes</taxon>
        <taxon>Hypocreomycetidae</taxon>
        <taxon>Glomerellales</taxon>
        <taxon>Plectosphaerellaceae</taxon>
        <taxon>Plectosphaerella</taxon>
    </lineage>
</organism>
<dbReference type="Pfam" id="PF21274">
    <property type="entry name" value="Rng_hyd_C"/>
    <property type="match status" value="1"/>
</dbReference>
<feature type="domain" description="FAD-binding" evidence="4">
    <location>
        <begin position="22"/>
        <end position="388"/>
    </location>
</feature>
<dbReference type="Proteomes" id="UP000770015">
    <property type="component" value="Unassembled WGS sequence"/>
</dbReference>
<dbReference type="PRINTS" id="PR00420">
    <property type="entry name" value="RNGMNOXGNASE"/>
</dbReference>
<dbReference type="Gene3D" id="3.30.9.10">
    <property type="entry name" value="D-Amino Acid Oxidase, subunit A, domain 2"/>
    <property type="match status" value="1"/>
</dbReference>
<dbReference type="InterPro" id="IPR002938">
    <property type="entry name" value="FAD-bd"/>
</dbReference>
<dbReference type="Gene3D" id="3.40.30.120">
    <property type="match status" value="1"/>
</dbReference>
<dbReference type="NCBIfam" id="NF004780">
    <property type="entry name" value="PRK06126.1"/>
    <property type="match status" value="1"/>
</dbReference>
<name>A0A9P8VNE7_9PEZI</name>
<reference evidence="5" key="1">
    <citation type="journal article" date="2021" name="Nat. Commun.">
        <title>Genetic determinants of endophytism in the Arabidopsis root mycobiome.</title>
        <authorList>
            <person name="Mesny F."/>
            <person name="Miyauchi S."/>
            <person name="Thiergart T."/>
            <person name="Pickel B."/>
            <person name="Atanasova L."/>
            <person name="Karlsson M."/>
            <person name="Huettel B."/>
            <person name="Barry K.W."/>
            <person name="Haridas S."/>
            <person name="Chen C."/>
            <person name="Bauer D."/>
            <person name="Andreopoulos W."/>
            <person name="Pangilinan J."/>
            <person name="LaButti K."/>
            <person name="Riley R."/>
            <person name="Lipzen A."/>
            <person name="Clum A."/>
            <person name="Drula E."/>
            <person name="Henrissat B."/>
            <person name="Kohler A."/>
            <person name="Grigoriev I.V."/>
            <person name="Martin F.M."/>
            <person name="Hacquard S."/>
        </authorList>
    </citation>
    <scope>NUCLEOTIDE SEQUENCE</scope>
    <source>
        <strain evidence="5">MPI-SDFR-AT-0117</strain>
    </source>
</reference>
<dbReference type="Gene3D" id="3.50.50.60">
    <property type="entry name" value="FAD/NAD(P)-binding domain"/>
    <property type="match status" value="1"/>
</dbReference>
<keyword evidence="3" id="KW-0560">Oxidoreductase</keyword>
<evidence type="ECO:0000256" key="3">
    <source>
        <dbReference type="ARBA" id="ARBA00023002"/>
    </source>
</evidence>
<evidence type="ECO:0000313" key="6">
    <source>
        <dbReference type="Proteomes" id="UP000770015"/>
    </source>
</evidence>
<dbReference type="Pfam" id="PF01494">
    <property type="entry name" value="FAD_binding_3"/>
    <property type="match status" value="1"/>
</dbReference>
<dbReference type="InterPro" id="IPR050641">
    <property type="entry name" value="RIFMO-like"/>
</dbReference>
<dbReference type="EMBL" id="JAGSXJ010000001">
    <property type="protein sequence ID" value="KAH6697417.1"/>
    <property type="molecule type" value="Genomic_DNA"/>
</dbReference>
<keyword evidence="1" id="KW-0285">Flavoprotein</keyword>
<dbReference type="GO" id="GO:0016709">
    <property type="term" value="F:oxidoreductase activity, acting on paired donors, with incorporation or reduction of molecular oxygen, NAD(P)H as one donor, and incorporation of one atom of oxygen"/>
    <property type="evidence" value="ECO:0007669"/>
    <property type="project" value="UniProtKB-ARBA"/>
</dbReference>
<keyword evidence="6" id="KW-1185">Reference proteome</keyword>
<comment type="caution">
    <text evidence="5">The sequence shown here is derived from an EMBL/GenBank/DDBJ whole genome shotgun (WGS) entry which is preliminary data.</text>
</comment>
<protein>
    <submittedName>
        <fullName evidence="5">FAD-binding domain-containing protein</fullName>
    </submittedName>
</protein>
<accession>A0A9P8VNE7</accession>
<dbReference type="SUPFAM" id="SSF51905">
    <property type="entry name" value="FAD/NAD(P)-binding domain"/>
    <property type="match status" value="1"/>
</dbReference>
<proteinExistence type="predicted"/>